<proteinExistence type="predicted"/>
<organism evidence="1 2">
    <name type="scientific">Rhizobium leguminosarum</name>
    <dbReference type="NCBI Taxonomy" id="384"/>
    <lineage>
        <taxon>Bacteria</taxon>
        <taxon>Pseudomonadati</taxon>
        <taxon>Pseudomonadota</taxon>
        <taxon>Alphaproteobacteria</taxon>
        <taxon>Hyphomicrobiales</taxon>
        <taxon>Rhizobiaceae</taxon>
        <taxon>Rhizobium/Agrobacterium group</taxon>
        <taxon>Rhizobium</taxon>
    </lineage>
</organism>
<dbReference type="AlphaFoldDB" id="A0A2K9ZGT2"/>
<accession>A0A2K9ZGT2</accession>
<gene>
    <name evidence="1" type="ORF">CUJ84_pRLN3000304</name>
</gene>
<dbReference type="EMBL" id="CP025015">
    <property type="protein sequence ID" value="AUW47429.1"/>
    <property type="molecule type" value="Genomic_DNA"/>
</dbReference>
<geneLocation type="plasmid" evidence="2">
    <name>prln3</name>
</geneLocation>
<sequence length="80" mass="8506">MISPQGIHWSFPALRGELAVVESASAAAIFLGWADNVAWRTAGDVCQNLALPPITHCFVRTDPDLRLRGVQAACSACRAG</sequence>
<name>A0A2K9ZGT2_RHILE</name>
<dbReference type="Proteomes" id="UP000238523">
    <property type="component" value="Plasmid pRLN3"/>
</dbReference>
<protein>
    <submittedName>
        <fullName evidence="1">Uncharacterized protein</fullName>
    </submittedName>
</protein>
<evidence type="ECO:0000313" key="1">
    <source>
        <dbReference type="EMBL" id="AUW47429.1"/>
    </source>
</evidence>
<evidence type="ECO:0000313" key="2">
    <source>
        <dbReference type="Proteomes" id="UP000238523"/>
    </source>
</evidence>
<keyword evidence="1" id="KW-0614">Plasmid</keyword>
<reference evidence="1 2" key="1">
    <citation type="submission" date="2017-11" db="EMBL/GenBank/DDBJ databases">
        <title>Complete genome of Rhizobium leguminosarum Norway, an ineffective micro-symbiont.</title>
        <authorList>
            <person name="Hoffrichter A."/>
            <person name="Liang J."/>
            <person name="Brachmann A."/>
            <person name="Marin M."/>
        </authorList>
    </citation>
    <scope>NUCLEOTIDE SEQUENCE [LARGE SCALE GENOMIC DNA]</scope>
    <source>
        <strain evidence="1 2">Norway</strain>
        <plasmid evidence="2">Plasmid prln3</plasmid>
    </source>
</reference>